<feature type="chain" id="PRO_5038771926" evidence="1">
    <location>
        <begin position="21"/>
        <end position="67"/>
    </location>
</feature>
<name>A0A3A5MRX2_9MICO</name>
<sequence length="67" mass="7160">MITLLLLDAAAAVAAQNFFATVGPFTLVDPGVLTGKLTFVLGEGELEPELDPDTQLRWTLAAPYQEV</sequence>
<evidence type="ECO:0000313" key="2">
    <source>
        <dbReference type="EMBL" id="RJT89813.1"/>
    </source>
</evidence>
<organism evidence="2 3">
    <name type="scientific">Cryobacterium melibiosiphilum</name>
    <dbReference type="NCBI Taxonomy" id="995039"/>
    <lineage>
        <taxon>Bacteria</taxon>
        <taxon>Bacillati</taxon>
        <taxon>Actinomycetota</taxon>
        <taxon>Actinomycetes</taxon>
        <taxon>Micrococcales</taxon>
        <taxon>Microbacteriaceae</taxon>
        <taxon>Cryobacterium</taxon>
    </lineage>
</organism>
<proteinExistence type="predicted"/>
<evidence type="ECO:0000313" key="3">
    <source>
        <dbReference type="Proteomes" id="UP000272015"/>
    </source>
</evidence>
<comment type="caution">
    <text evidence="2">The sequence shown here is derived from an EMBL/GenBank/DDBJ whole genome shotgun (WGS) entry which is preliminary data.</text>
</comment>
<gene>
    <name evidence="2" type="ORF">D6T64_05620</name>
</gene>
<keyword evidence="1" id="KW-0732">Signal</keyword>
<accession>A0A3A5MRX2</accession>
<reference evidence="2 3" key="1">
    <citation type="submission" date="2018-09" db="EMBL/GenBank/DDBJ databases">
        <title>Novel species of Cryobacterium.</title>
        <authorList>
            <person name="Liu Q."/>
            <person name="Xin Y.-H."/>
        </authorList>
    </citation>
    <scope>NUCLEOTIDE SEQUENCE [LARGE SCALE GENOMIC DNA]</scope>
    <source>
        <strain evidence="2 3">Hh39</strain>
    </source>
</reference>
<feature type="signal peptide" evidence="1">
    <location>
        <begin position="1"/>
        <end position="20"/>
    </location>
</feature>
<protein>
    <submittedName>
        <fullName evidence="2">Uncharacterized protein</fullName>
    </submittedName>
</protein>
<dbReference type="Proteomes" id="UP000272015">
    <property type="component" value="Unassembled WGS sequence"/>
</dbReference>
<dbReference type="EMBL" id="QZVS01000068">
    <property type="protein sequence ID" value="RJT89813.1"/>
    <property type="molecule type" value="Genomic_DNA"/>
</dbReference>
<evidence type="ECO:0000256" key="1">
    <source>
        <dbReference type="SAM" id="SignalP"/>
    </source>
</evidence>
<keyword evidence="3" id="KW-1185">Reference proteome</keyword>
<dbReference type="AlphaFoldDB" id="A0A3A5MRX2"/>